<comment type="caution">
    <text evidence="3">The sequence shown here is derived from an EMBL/GenBank/DDBJ whole genome shotgun (WGS) entry which is preliminary data.</text>
</comment>
<dbReference type="FunFam" id="3.40.50.620:FF:000142">
    <property type="entry name" value="Universal stress protein A-like protein"/>
    <property type="match status" value="1"/>
</dbReference>
<name>A0A8T2Q912_CERRI</name>
<dbReference type="OMA" id="KAFEWTL"/>
<dbReference type="InterPro" id="IPR044187">
    <property type="entry name" value="At3g01520-like_plant"/>
</dbReference>
<dbReference type="AlphaFoldDB" id="A0A8T2Q912"/>
<feature type="region of interest" description="Disordered" evidence="1">
    <location>
        <begin position="1"/>
        <end position="20"/>
    </location>
</feature>
<accession>A0A8T2Q912</accession>
<dbReference type="PANTHER" id="PTHR47710">
    <property type="entry name" value="ADENINE NUCLEOTIDE ALPHA HYDROLASES-LIKE SUPERFAMILY PROTEIN"/>
    <property type="match status" value="1"/>
</dbReference>
<protein>
    <recommendedName>
        <fullName evidence="2">UspA domain-containing protein</fullName>
    </recommendedName>
</protein>
<dbReference type="InterPro" id="IPR006016">
    <property type="entry name" value="UspA"/>
</dbReference>
<dbReference type="InterPro" id="IPR006015">
    <property type="entry name" value="Universal_stress_UspA"/>
</dbReference>
<evidence type="ECO:0000313" key="3">
    <source>
        <dbReference type="EMBL" id="KAH7280125.1"/>
    </source>
</evidence>
<dbReference type="InterPro" id="IPR014729">
    <property type="entry name" value="Rossmann-like_a/b/a_fold"/>
</dbReference>
<dbReference type="Pfam" id="PF00582">
    <property type="entry name" value="Usp"/>
    <property type="match status" value="1"/>
</dbReference>
<evidence type="ECO:0000313" key="4">
    <source>
        <dbReference type="Proteomes" id="UP000825935"/>
    </source>
</evidence>
<dbReference type="EMBL" id="CM035442">
    <property type="protein sequence ID" value="KAH7280125.1"/>
    <property type="molecule type" value="Genomic_DNA"/>
</dbReference>
<dbReference type="PANTHER" id="PTHR47710:SF1">
    <property type="entry name" value="ADENINE NUCLEOTIDE ALPHA HYDROLASES-LIKE SUPERFAMILY PROTEIN"/>
    <property type="match status" value="1"/>
</dbReference>
<dbReference type="PRINTS" id="PR01438">
    <property type="entry name" value="UNVRSLSTRESS"/>
</dbReference>
<evidence type="ECO:0000256" key="1">
    <source>
        <dbReference type="SAM" id="MobiDB-lite"/>
    </source>
</evidence>
<dbReference type="Gene3D" id="3.40.50.620">
    <property type="entry name" value="HUPs"/>
    <property type="match status" value="1"/>
</dbReference>
<gene>
    <name evidence="3" type="ORF">KP509_37G052900</name>
</gene>
<dbReference type="CDD" id="cd23659">
    <property type="entry name" value="USP_At3g01520-like"/>
    <property type="match status" value="1"/>
</dbReference>
<feature type="domain" description="UspA" evidence="2">
    <location>
        <begin position="40"/>
        <end position="179"/>
    </location>
</feature>
<dbReference type="GO" id="GO:0016208">
    <property type="term" value="F:AMP binding"/>
    <property type="evidence" value="ECO:0007669"/>
    <property type="project" value="TreeGrafter"/>
</dbReference>
<dbReference type="SUPFAM" id="SSF52402">
    <property type="entry name" value="Adenine nucleotide alpha hydrolases-like"/>
    <property type="match status" value="1"/>
</dbReference>
<dbReference type="OrthoDB" id="843225at2759"/>
<sequence length="192" mass="21591">MAEHSAAAEETGGPRSDCSAPTRIMLAVNQSSIKGYPNPSISSMNAFHWVVKKIIQPPTRSHFKLLILHVQVPDDDAFDDTDSLFASKEDFQTIKHGDQIRGVHLLQHFVHECNELKIPCRAWVRKGDIREVICKEVARAHPDMLVLGSRGLRTIQKIFVGTVSEYCVKHVDCPVLVVRRKQEDAPEDSIED</sequence>
<proteinExistence type="predicted"/>
<dbReference type="Proteomes" id="UP000825935">
    <property type="component" value="Chromosome 37"/>
</dbReference>
<evidence type="ECO:0000259" key="2">
    <source>
        <dbReference type="Pfam" id="PF00582"/>
    </source>
</evidence>
<keyword evidence="4" id="KW-1185">Reference proteome</keyword>
<organism evidence="3 4">
    <name type="scientific">Ceratopteris richardii</name>
    <name type="common">Triangle waterfern</name>
    <dbReference type="NCBI Taxonomy" id="49495"/>
    <lineage>
        <taxon>Eukaryota</taxon>
        <taxon>Viridiplantae</taxon>
        <taxon>Streptophyta</taxon>
        <taxon>Embryophyta</taxon>
        <taxon>Tracheophyta</taxon>
        <taxon>Polypodiopsida</taxon>
        <taxon>Polypodiidae</taxon>
        <taxon>Polypodiales</taxon>
        <taxon>Pteridineae</taxon>
        <taxon>Pteridaceae</taxon>
        <taxon>Parkerioideae</taxon>
        <taxon>Ceratopteris</taxon>
    </lineage>
</organism>
<reference evidence="3" key="1">
    <citation type="submission" date="2021-08" db="EMBL/GenBank/DDBJ databases">
        <title>WGS assembly of Ceratopteris richardii.</title>
        <authorList>
            <person name="Marchant D.B."/>
            <person name="Chen G."/>
            <person name="Jenkins J."/>
            <person name="Shu S."/>
            <person name="Leebens-Mack J."/>
            <person name="Grimwood J."/>
            <person name="Schmutz J."/>
            <person name="Soltis P."/>
            <person name="Soltis D."/>
            <person name="Chen Z.-H."/>
        </authorList>
    </citation>
    <scope>NUCLEOTIDE SEQUENCE</scope>
    <source>
        <strain evidence="3">Whitten #5841</strain>
        <tissue evidence="3">Leaf</tissue>
    </source>
</reference>